<dbReference type="AlphaFoldDB" id="A0AA88NN25"/>
<evidence type="ECO:0000313" key="2">
    <source>
        <dbReference type="Proteomes" id="UP001187415"/>
    </source>
</evidence>
<dbReference type="Proteomes" id="UP001187415">
    <property type="component" value="Unassembled WGS sequence"/>
</dbReference>
<reference evidence="1" key="1">
    <citation type="submission" date="2023-07" db="EMBL/GenBank/DDBJ databases">
        <title>Chromosome-level Genome Assembly of Striped Snakehead (Channa striata).</title>
        <authorList>
            <person name="Liu H."/>
        </authorList>
    </citation>
    <scope>NUCLEOTIDE SEQUENCE</scope>
    <source>
        <strain evidence="1">Gz</strain>
        <tissue evidence="1">Muscle</tissue>
    </source>
</reference>
<protein>
    <submittedName>
        <fullName evidence="1">Uncharacterized protein</fullName>
    </submittedName>
</protein>
<gene>
    <name evidence="1" type="ORF">Q5P01_003811</name>
</gene>
<comment type="caution">
    <text evidence="1">The sequence shown here is derived from an EMBL/GenBank/DDBJ whole genome shotgun (WGS) entry which is preliminary data.</text>
</comment>
<keyword evidence="2" id="KW-1185">Reference proteome</keyword>
<accession>A0AA88NN25</accession>
<organism evidence="1 2">
    <name type="scientific">Channa striata</name>
    <name type="common">Snakehead murrel</name>
    <name type="synonym">Ophicephalus striatus</name>
    <dbReference type="NCBI Taxonomy" id="64152"/>
    <lineage>
        <taxon>Eukaryota</taxon>
        <taxon>Metazoa</taxon>
        <taxon>Chordata</taxon>
        <taxon>Craniata</taxon>
        <taxon>Vertebrata</taxon>
        <taxon>Euteleostomi</taxon>
        <taxon>Actinopterygii</taxon>
        <taxon>Neopterygii</taxon>
        <taxon>Teleostei</taxon>
        <taxon>Neoteleostei</taxon>
        <taxon>Acanthomorphata</taxon>
        <taxon>Anabantaria</taxon>
        <taxon>Anabantiformes</taxon>
        <taxon>Channoidei</taxon>
        <taxon>Channidae</taxon>
        <taxon>Channa</taxon>
    </lineage>
</organism>
<sequence length="94" mass="10634">MLVVLGEGSDGETAVKRCTQQPTSTYDFHHTDKRKSGWLCVQRGLSQELHTERNACVSTALNPEKQPVQPRYKTSIGACAQHWVTYAHNYRTQT</sequence>
<proteinExistence type="predicted"/>
<name>A0AA88NN25_CHASR</name>
<dbReference type="EMBL" id="JAUPFM010000002">
    <property type="protein sequence ID" value="KAK2859191.1"/>
    <property type="molecule type" value="Genomic_DNA"/>
</dbReference>
<evidence type="ECO:0000313" key="1">
    <source>
        <dbReference type="EMBL" id="KAK2859191.1"/>
    </source>
</evidence>